<dbReference type="GO" id="GO:0006508">
    <property type="term" value="P:proteolysis"/>
    <property type="evidence" value="ECO:0007669"/>
    <property type="project" value="UniProtKB-KW"/>
</dbReference>
<dbReference type="InterPro" id="IPR054399">
    <property type="entry name" value="Fervidolysin-like_N_prodom"/>
</dbReference>
<dbReference type="PROSITE" id="PS51892">
    <property type="entry name" value="SUBTILASE"/>
    <property type="match status" value="1"/>
</dbReference>
<evidence type="ECO:0000256" key="2">
    <source>
        <dbReference type="ARBA" id="ARBA00022670"/>
    </source>
</evidence>
<dbReference type="InterPro" id="IPR023827">
    <property type="entry name" value="Peptidase_S8_Asp-AS"/>
</dbReference>
<dbReference type="InterPro" id="IPR015500">
    <property type="entry name" value="Peptidase_S8_subtilisin-rel"/>
</dbReference>
<dbReference type="PANTHER" id="PTHR43806">
    <property type="entry name" value="PEPTIDASE S8"/>
    <property type="match status" value="1"/>
</dbReference>
<dbReference type="InterPro" id="IPR036852">
    <property type="entry name" value="Peptidase_S8/S53_dom_sf"/>
</dbReference>
<evidence type="ECO:0000256" key="1">
    <source>
        <dbReference type="ARBA" id="ARBA00011073"/>
    </source>
</evidence>
<dbReference type="InterPro" id="IPR022398">
    <property type="entry name" value="Peptidase_S8_His-AS"/>
</dbReference>
<dbReference type="Gene3D" id="3.40.50.200">
    <property type="entry name" value="Peptidase S8/S53 domain"/>
    <property type="match status" value="2"/>
</dbReference>
<evidence type="ECO:0000259" key="9">
    <source>
        <dbReference type="Pfam" id="PF22148"/>
    </source>
</evidence>
<dbReference type="InterPro" id="IPR034204">
    <property type="entry name" value="PfSUB1-like_cat_dom"/>
</dbReference>
<protein>
    <submittedName>
        <fullName evidence="10">S8 family serine peptidase</fullName>
    </submittedName>
</protein>
<evidence type="ECO:0000256" key="7">
    <source>
        <dbReference type="RuleBase" id="RU003355"/>
    </source>
</evidence>
<dbReference type="PROSITE" id="PS00138">
    <property type="entry name" value="SUBTILASE_SER"/>
    <property type="match status" value="1"/>
</dbReference>
<dbReference type="Proteomes" id="UP000680656">
    <property type="component" value="Chromosome"/>
</dbReference>
<feature type="domain" description="Peptidase S8/S53" evidence="8">
    <location>
        <begin position="179"/>
        <end position="370"/>
    </location>
</feature>
<name>A0A8E7AWK4_9EURY</name>
<feature type="domain" description="Peptidase S8/S53" evidence="8">
    <location>
        <begin position="518"/>
        <end position="579"/>
    </location>
</feature>
<dbReference type="EMBL" id="CP075546">
    <property type="protein sequence ID" value="QVV88972.1"/>
    <property type="molecule type" value="Genomic_DNA"/>
</dbReference>
<accession>A0A8E7AWK4</accession>
<dbReference type="KEGG" id="mrtj:KHC33_00045"/>
<dbReference type="GeneID" id="65095527"/>
<dbReference type="InterPro" id="IPR023828">
    <property type="entry name" value="Peptidase_S8_Ser-AS"/>
</dbReference>
<keyword evidence="2 6" id="KW-0645">Protease</keyword>
<evidence type="ECO:0000256" key="3">
    <source>
        <dbReference type="ARBA" id="ARBA00022801"/>
    </source>
</evidence>
<organism evidence="10 11">
    <name type="scientific">Methanospirillum purgamenti</name>
    <dbReference type="NCBI Taxonomy" id="2834276"/>
    <lineage>
        <taxon>Archaea</taxon>
        <taxon>Methanobacteriati</taxon>
        <taxon>Methanobacteriota</taxon>
        <taxon>Stenosarchaea group</taxon>
        <taxon>Methanomicrobia</taxon>
        <taxon>Methanomicrobiales</taxon>
        <taxon>Methanospirillaceae</taxon>
        <taxon>Methanospirillum</taxon>
    </lineage>
</organism>
<dbReference type="GO" id="GO:0004252">
    <property type="term" value="F:serine-type endopeptidase activity"/>
    <property type="evidence" value="ECO:0007669"/>
    <property type="project" value="UniProtKB-UniRule"/>
</dbReference>
<dbReference type="InterPro" id="IPR050131">
    <property type="entry name" value="Peptidase_S8_subtilisin-like"/>
</dbReference>
<evidence type="ECO:0000256" key="4">
    <source>
        <dbReference type="ARBA" id="ARBA00022825"/>
    </source>
</evidence>
<dbReference type="InterPro" id="IPR000209">
    <property type="entry name" value="Peptidase_S8/S53_dom"/>
</dbReference>
<sequence length="770" mass="84296">MKTCSTGWKKRTYPKIMFFLILVVLVMPFTSAMPTLPPELHLEQSQNSIDSYMPGVLLVKAGGEDSTHQESVLASAHTSIGATVAKDYSAEGFAGLQLIELPEIMSVNDAVAYYSAIPGIEYAEPDYFRTNTIIPNDPDLFRQWGLLNTGQIYKENTNPGIPGADIHTPQAWNTSTKSQVPIAVLDSGVDYLHADLSNNIWTNTATGTHGYDAITGTLDPMDLASHGTHCAGIIGAVGNNGIGGSGVNWNATILPVRFLNSFGTGTVSDEIEAILWAERNGARIFSCSFGGKNPSQAEYEIIAETDGLFICGAGNNGQDNDVTPLYPTSYDLENIISVAATNAQDELALFSNYGKKSVDIGAPGEAIYSTKHNLYTPEPIWRDSFDTLNNWTIHGNWTLDTEDFISPPSSARGTVNNTVLNQSQPTAIISLKEPLAISNLTNPIISYQLQMVGAYSTFSIEASNDNLTWKTLEYDRKQITLLPWIYRESKIPTDLKEAPLYIRFVADGTFIACFLDDITLSDGYGALTETRYGYMDGTSMAVPFISGMAGFLITYAPDDPYSAIKDAILKTVDPVQGLENKTTTGGRANLSAALTYLKKPDTDTINLYPGWNHVSVAKKLISGNDTAYDLFGKVTNTSGHSVLRYYNTSWITVPADETITPLSSYWIWTGMTQNITPLPDLNQNGTYSKNLSKGWNGFGVLGTDSESAKTRLTPIGNTWTYLIGYDSKNQQYEEPIIRDGTGNQSDSRNLLPWHGYWLYVTDNVTYLVTN</sequence>
<keyword evidence="3 6" id="KW-0378">Hydrolase</keyword>
<feature type="active site" description="Charge relay system" evidence="5 6">
    <location>
        <position position="186"/>
    </location>
</feature>
<feature type="active site" description="Charge relay system" evidence="5 6">
    <location>
        <position position="226"/>
    </location>
</feature>
<feature type="domain" description="Fervidolysin-like N-terminal prodomain" evidence="9">
    <location>
        <begin position="46"/>
        <end position="125"/>
    </location>
</feature>
<evidence type="ECO:0000256" key="6">
    <source>
        <dbReference type="PROSITE-ProRule" id="PRU01240"/>
    </source>
</evidence>
<proteinExistence type="inferred from homology"/>
<dbReference type="AlphaFoldDB" id="A0A8E7AWK4"/>
<dbReference type="Pfam" id="PF00082">
    <property type="entry name" value="Peptidase_S8"/>
    <property type="match status" value="2"/>
</dbReference>
<evidence type="ECO:0000256" key="5">
    <source>
        <dbReference type="PIRSR" id="PIRSR615500-1"/>
    </source>
</evidence>
<evidence type="ECO:0000259" key="8">
    <source>
        <dbReference type="Pfam" id="PF00082"/>
    </source>
</evidence>
<dbReference type="PROSITE" id="PS00137">
    <property type="entry name" value="SUBTILASE_HIS"/>
    <property type="match status" value="1"/>
</dbReference>
<evidence type="ECO:0000313" key="11">
    <source>
        <dbReference type="Proteomes" id="UP000680656"/>
    </source>
</evidence>
<keyword evidence="4 6" id="KW-0720">Serine protease</keyword>
<keyword evidence="11" id="KW-1185">Reference proteome</keyword>
<dbReference type="PANTHER" id="PTHR43806:SF11">
    <property type="entry name" value="CEREVISIN-RELATED"/>
    <property type="match status" value="1"/>
</dbReference>
<evidence type="ECO:0000313" key="10">
    <source>
        <dbReference type="EMBL" id="QVV88972.1"/>
    </source>
</evidence>
<dbReference type="PROSITE" id="PS00136">
    <property type="entry name" value="SUBTILASE_ASP"/>
    <property type="match status" value="1"/>
</dbReference>
<dbReference type="RefSeq" id="WP_214419775.1">
    <property type="nucleotide sequence ID" value="NZ_CP075546.1"/>
</dbReference>
<reference evidence="10 11" key="1">
    <citation type="submission" date="2021-05" db="EMBL/GenBank/DDBJ databases">
        <title>A novel Methanospirillum isolate from a pyrite-forming mixed culture.</title>
        <authorList>
            <person name="Bunk B."/>
            <person name="Sproer C."/>
            <person name="Spring S."/>
            <person name="Pester M."/>
        </authorList>
    </citation>
    <scope>NUCLEOTIDE SEQUENCE [LARGE SCALE GENOMIC DNA]</scope>
    <source>
        <strain evidence="10 11">J.3.6.1-F.2.7.3</strain>
    </source>
</reference>
<feature type="active site" description="Charge relay system" evidence="5 6">
    <location>
        <position position="539"/>
    </location>
</feature>
<dbReference type="CDD" id="cd07473">
    <property type="entry name" value="Peptidases_S8_Subtilisin_like"/>
    <property type="match status" value="1"/>
</dbReference>
<comment type="similarity">
    <text evidence="1 6 7">Belongs to the peptidase S8 family.</text>
</comment>
<dbReference type="PRINTS" id="PR00723">
    <property type="entry name" value="SUBTILISIN"/>
</dbReference>
<dbReference type="Pfam" id="PF22148">
    <property type="entry name" value="Fervidolysin_NPro-like"/>
    <property type="match status" value="1"/>
</dbReference>
<gene>
    <name evidence="10" type="ORF">KHC33_00045</name>
</gene>
<dbReference type="SUPFAM" id="SSF52743">
    <property type="entry name" value="Subtilisin-like"/>
    <property type="match status" value="1"/>
</dbReference>